<comment type="caution">
    <text evidence="11">The sequence shown here is derived from an EMBL/GenBank/DDBJ whole genome shotgun (WGS) entry which is preliminary data.</text>
</comment>
<evidence type="ECO:0000313" key="11">
    <source>
        <dbReference type="EMBL" id="MCR2745342.1"/>
    </source>
</evidence>
<feature type="transmembrane region" description="Helical" evidence="8">
    <location>
        <begin position="298"/>
        <end position="320"/>
    </location>
</feature>
<evidence type="ECO:0000256" key="3">
    <source>
        <dbReference type="ARBA" id="ARBA00022449"/>
    </source>
</evidence>
<keyword evidence="6" id="KW-0406">Ion transport</keyword>
<sequence>MTDFLPIQNPVFVFTLVLLLILLAPFVMARSRLPGMIGLLLAGALLGPNALNVLARDQSFILFGTVGLLYIMFIAALEIDMLVLKRYGSHSVVFGLLTFAVPMSVGVMLGFVLNFDWPASILLGSIFASHTLLAYPVVSRLGLARNPAVTSAVGGTIITDTLALLVLAVIAASVDQQPSTWLWVKLSLGLVVYMASLLWLLPKLARWFFKLAGEDSIAEFVFVLACVFGAASLSYAVGAEPIVGAFLAGLSLNRLIPQNGVLMNRLRFTGEAVFIPFFLISVGMLLDVKIFSGGLRAWGVALGMLFTIFFTKWAASVVFQRLMGYSNAEAKVVFGLSLAQAAATLAATIVGYNIGLFDEEIVNGAILMIIVTCAFAPWVVEKYGRQMVVTEQAEPANDEPRFERFMVSLSPRHQDTRLVEFAHLLRDPAQSQALYLASVVQDIHDNQQAIIKAEQLTNQAASMLAGAEVPTVKLTPLALSVADGLLRAARENRCTHLVCGWGDRTTTPEKFFGSLQEKLARSLDSALTICRLKMPLPATKRMVVFMPPNAQYEFGFLEALRTYCRLAAQLATPIVFVGEERTRGAIQRGLDVSKIKLEFEFEALANWGEPRKDLVQPDDLLLIHGVREGGVAWQPESVKLSTHLVSKFSRHNVLMHFPVNQSPVKQ</sequence>
<dbReference type="InterPro" id="IPR038770">
    <property type="entry name" value="Na+/solute_symporter_sf"/>
</dbReference>
<dbReference type="InterPro" id="IPR014729">
    <property type="entry name" value="Rossmann-like_a/b/a_fold"/>
</dbReference>
<dbReference type="InterPro" id="IPR006153">
    <property type="entry name" value="Cation/H_exchanger_TM"/>
</dbReference>
<keyword evidence="2" id="KW-0813">Transport</keyword>
<feature type="transmembrane region" description="Helical" evidence="8">
    <location>
        <begin position="332"/>
        <end position="355"/>
    </location>
</feature>
<dbReference type="SUPFAM" id="SSF52402">
    <property type="entry name" value="Adenine nucleotide alpha hydrolases-like"/>
    <property type="match status" value="1"/>
</dbReference>
<protein>
    <submittedName>
        <fullName evidence="11">Cation:proton antiporter</fullName>
    </submittedName>
</protein>
<feature type="transmembrane region" description="Helical" evidence="8">
    <location>
        <begin position="60"/>
        <end position="79"/>
    </location>
</feature>
<evidence type="ECO:0000259" key="10">
    <source>
        <dbReference type="Pfam" id="PF00999"/>
    </source>
</evidence>
<evidence type="ECO:0000256" key="2">
    <source>
        <dbReference type="ARBA" id="ARBA00022448"/>
    </source>
</evidence>
<dbReference type="PANTHER" id="PTHR43562:SF4">
    <property type="entry name" value="NA(+)_H(+) ANTIPORTER NHAS5"/>
    <property type="match status" value="1"/>
</dbReference>
<dbReference type="InterPro" id="IPR006016">
    <property type="entry name" value="UspA"/>
</dbReference>
<feature type="transmembrane region" description="Helical" evidence="8">
    <location>
        <begin position="91"/>
        <end position="113"/>
    </location>
</feature>
<feature type="transmembrane region" description="Helical" evidence="8">
    <location>
        <begin position="268"/>
        <end position="286"/>
    </location>
</feature>
<evidence type="ECO:0000256" key="8">
    <source>
        <dbReference type="SAM" id="Phobius"/>
    </source>
</evidence>
<feature type="transmembrane region" description="Helical" evidence="8">
    <location>
        <begin position="217"/>
        <end position="235"/>
    </location>
</feature>
<dbReference type="Gene3D" id="1.20.1530.20">
    <property type="match status" value="1"/>
</dbReference>
<keyword evidence="5 8" id="KW-1133">Transmembrane helix</keyword>
<accession>A0ABT1XDH9</accession>
<feature type="transmembrane region" description="Helical" evidence="8">
    <location>
        <begin position="36"/>
        <end position="54"/>
    </location>
</feature>
<dbReference type="RefSeq" id="WP_257510585.1">
    <property type="nucleotide sequence ID" value="NZ_JANKHG010000001.1"/>
</dbReference>
<dbReference type="Pfam" id="PF00582">
    <property type="entry name" value="Usp"/>
    <property type="match status" value="1"/>
</dbReference>
<proteinExistence type="predicted"/>
<evidence type="ECO:0000313" key="12">
    <source>
        <dbReference type="Proteomes" id="UP001165267"/>
    </source>
</evidence>
<dbReference type="PANTHER" id="PTHR43562">
    <property type="entry name" value="NAPA-TYPE SODIUM/HYDROGEN ANTIPORTER"/>
    <property type="match status" value="1"/>
</dbReference>
<evidence type="ECO:0000256" key="6">
    <source>
        <dbReference type="ARBA" id="ARBA00023065"/>
    </source>
</evidence>
<keyword evidence="12" id="KW-1185">Reference proteome</keyword>
<keyword evidence="3" id="KW-0050">Antiport</keyword>
<feature type="transmembrane region" description="Helical" evidence="8">
    <location>
        <begin position="150"/>
        <end position="174"/>
    </location>
</feature>
<gene>
    <name evidence="11" type="ORF">NSP04_01625</name>
</gene>
<reference evidence="11" key="1">
    <citation type="submission" date="2022-07" db="EMBL/GenBank/DDBJ databases">
        <authorList>
            <person name="Xamxidin M."/>
        </authorList>
    </citation>
    <scope>NUCLEOTIDE SEQUENCE</scope>
    <source>
        <strain evidence="11">YS8-69</strain>
    </source>
</reference>
<organism evidence="11 12">
    <name type="scientific">Limnobacter parvus</name>
    <dbReference type="NCBI Taxonomy" id="2939690"/>
    <lineage>
        <taxon>Bacteria</taxon>
        <taxon>Pseudomonadati</taxon>
        <taxon>Pseudomonadota</taxon>
        <taxon>Betaproteobacteria</taxon>
        <taxon>Burkholderiales</taxon>
        <taxon>Burkholderiaceae</taxon>
        <taxon>Limnobacter</taxon>
    </lineage>
</organism>
<feature type="transmembrane region" description="Helical" evidence="8">
    <location>
        <begin position="361"/>
        <end position="380"/>
    </location>
</feature>
<evidence type="ECO:0000256" key="1">
    <source>
        <dbReference type="ARBA" id="ARBA00004141"/>
    </source>
</evidence>
<feature type="domain" description="Cation/H+ exchanger transmembrane" evidence="10">
    <location>
        <begin position="19"/>
        <end position="379"/>
    </location>
</feature>
<feature type="transmembrane region" description="Helical" evidence="8">
    <location>
        <begin position="12"/>
        <end position="29"/>
    </location>
</feature>
<dbReference type="Proteomes" id="UP001165267">
    <property type="component" value="Unassembled WGS sequence"/>
</dbReference>
<keyword evidence="4 8" id="KW-0812">Transmembrane</keyword>
<feature type="transmembrane region" description="Helical" evidence="8">
    <location>
        <begin position="180"/>
        <end position="201"/>
    </location>
</feature>
<evidence type="ECO:0000259" key="9">
    <source>
        <dbReference type="Pfam" id="PF00582"/>
    </source>
</evidence>
<evidence type="ECO:0000256" key="4">
    <source>
        <dbReference type="ARBA" id="ARBA00022692"/>
    </source>
</evidence>
<dbReference type="Pfam" id="PF00999">
    <property type="entry name" value="Na_H_Exchanger"/>
    <property type="match status" value="1"/>
</dbReference>
<keyword evidence="7 8" id="KW-0472">Membrane</keyword>
<name>A0ABT1XDH9_9BURK</name>
<evidence type="ECO:0000256" key="7">
    <source>
        <dbReference type="ARBA" id="ARBA00023136"/>
    </source>
</evidence>
<comment type="subcellular location">
    <subcellularLocation>
        <location evidence="1">Membrane</location>
        <topology evidence="1">Multi-pass membrane protein</topology>
    </subcellularLocation>
</comment>
<dbReference type="EMBL" id="JANKHG010000001">
    <property type="protein sequence ID" value="MCR2745342.1"/>
    <property type="molecule type" value="Genomic_DNA"/>
</dbReference>
<feature type="transmembrane region" description="Helical" evidence="8">
    <location>
        <begin position="119"/>
        <end position="138"/>
    </location>
</feature>
<dbReference type="Gene3D" id="3.40.50.620">
    <property type="entry name" value="HUPs"/>
    <property type="match status" value="1"/>
</dbReference>
<feature type="domain" description="UspA" evidence="9">
    <location>
        <begin position="420"/>
        <end position="530"/>
    </location>
</feature>
<evidence type="ECO:0000256" key="5">
    <source>
        <dbReference type="ARBA" id="ARBA00022989"/>
    </source>
</evidence>